<sequence length="1020" mass="112377">MLACLTWTARYRIAHVDAHEEPIFLHNSTWMFVEQVVRPPHDFAPTPTPDLQSCSVSSFIDDDSLSSHQSEHPIKGSLVIKIDTQRTHRYGQRIVAPLSIVSFKPTQRHKSTRTTNKDILFSKKIATDYSCHLINAIVPLKLPRLNPHWLMSTRRTVSADQLLPLADPEAILRQARAERRRLAQQLLPFLTTEDPPPDATNPSLIPLPHSPTVPATAETTNQPLPLPTIIEPTPSPSSPINHSIDDTAQAPVDSPETTPFQTPLENSLILDPILPTTPTRPSTPPQNSPHPELPSPFLKRPLAMNDPVTSANTPNGGTTGQPPASGTTPTNKGNENPAAGQPSAIGVTPTTSSEENLAGLPDPPAHNAAVSTKEFVRILLASQQAAVKQSMSDHQNYVARLAHMEADNADRLGRLEEALIHLAVKREDSRPPSAAVDDDIDLRRLRIADGPVYTGPYQEIEPFLLWIQTVQIFFVSKGITKDRTKIIVTGGLIKETNLTSFYANEYERLAMGSWTAFKDEIFASALPSQWRTDLRKLLRFLRMGDNESFNQFATRARTLQQMVNFDSPSHSDFDLAENIAFGVTEDLQDRITERELLSVKPFVFADFVRRANDSYNALPKKAPSRSRSFNPSSSSATPTTSQTPMIDKEEYVWRIHSYLDSVGKCHFCKQRCGNPAGACPGPMDRTRVFIPPSFAVPKKPANYIAPRAWTPAGTSQPSTPAGRSSARPAGVAGIADDTLFPELDDQSAAALEELDHLVSVSSLSLMNDEREAASRDEQLLGSYDGIDPASVNALWAIPEDFPSDEEYVSPRPSALSPLHQFHAGRCLRGVVKLGSRINLPITRRARSTTRARRTTNNYDTSFAIPLHSTVPTVLLCPRLPWPTGTADHITTPLPASVHHHHTQRPPHHPSPPSLTLKEHVTRTHQYLSNCDEHRTANRRHPNSVLPTGKRSLCHNQTTAPTLRLAHGPPPLSPPLPPSSAEIIVSPELGPSNLKLQTSKRVTCQLRDDVTEVQISSGAYF</sequence>
<name>A0ACC0E0U9_9BASI</name>
<reference evidence="2" key="1">
    <citation type="journal article" date="2018" name="BMC Genomics">
        <title>Genomic insights into host adaptation between the wheat stripe rust pathogen (Puccinia striiformis f. sp. tritici) and the barley stripe rust pathogen (Puccinia striiformis f. sp. hordei).</title>
        <authorList>
            <person name="Xia C."/>
            <person name="Wang M."/>
            <person name="Yin C."/>
            <person name="Cornejo O.E."/>
            <person name="Hulbert S.H."/>
            <person name="Chen X."/>
        </authorList>
    </citation>
    <scope>NUCLEOTIDE SEQUENCE [LARGE SCALE GENOMIC DNA]</scope>
    <source>
        <strain evidence="2">93-210</strain>
    </source>
</reference>
<protein>
    <submittedName>
        <fullName evidence="1">Uncharacterized protein</fullName>
    </submittedName>
</protein>
<accession>A0ACC0E0U9</accession>
<evidence type="ECO:0000313" key="2">
    <source>
        <dbReference type="Proteomes" id="UP001060170"/>
    </source>
</evidence>
<reference evidence="2" key="2">
    <citation type="journal article" date="2018" name="Mol. Plant Microbe Interact.">
        <title>Genome sequence resources for the wheat stripe rust pathogen (Puccinia striiformis f. sp. tritici) and the barley stripe rust pathogen (Puccinia striiformis f. sp. hordei).</title>
        <authorList>
            <person name="Xia C."/>
            <person name="Wang M."/>
            <person name="Yin C."/>
            <person name="Cornejo O.E."/>
            <person name="Hulbert S.H."/>
            <person name="Chen X."/>
        </authorList>
    </citation>
    <scope>NUCLEOTIDE SEQUENCE [LARGE SCALE GENOMIC DNA]</scope>
    <source>
        <strain evidence="2">93-210</strain>
    </source>
</reference>
<gene>
    <name evidence="1" type="ORF">MJO28_012085</name>
</gene>
<dbReference type="EMBL" id="CM045876">
    <property type="protein sequence ID" value="KAI7942058.1"/>
    <property type="molecule type" value="Genomic_DNA"/>
</dbReference>
<comment type="caution">
    <text evidence="1">The sequence shown here is derived from an EMBL/GenBank/DDBJ whole genome shotgun (WGS) entry which is preliminary data.</text>
</comment>
<reference evidence="1 2" key="3">
    <citation type="journal article" date="2022" name="Microbiol. Spectr.">
        <title>Folding features and dynamics of 3D genome architecture in plant fungal pathogens.</title>
        <authorList>
            <person name="Xia C."/>
        </authorList>
    </citation>
    <scope>NUCLEOTIDE SEQUENCE [LARGE SCALE GENOMIC DNA]</scope>
    <source>
        <strain evidence="1 2">93-210</strain>
    </source>
</reference>
<organism evidence="1 2">
    <name type="scientific">Puccinia striiformis f. sp. tritici</name>
    <dbReference type="NCBI Taxonomy" id="168172"/>
    <lineage>
        <taxon>Eukaryota</taxon>
        <taxon>Fungi</taxon>
        <taxon>Dikarya</taxon>
        <taxon>Basidiomycota</taxon>
        <taxon>Pucciniomycotina</taxon>
        <taxon>Pucciniomycetes</taxon>
        <taxon>Pucciniales</taxon>
        <taxon>Pucciniaceae</taxon>
        <taxon>Puccinia</taxon>
    </lineage>
</organism>
<evidence type="ECO:0000313" key="1">
    <source>
        <dbReference type="EMBL" id="KAI7942058.1"/>
    </source>
</evidence>
<keyword evidence="2" id="KW-1185">Reference proteome</keyword>
<dbReference type="Proteomes" id="UP001060170">
    <property type="component" value="Chromosome 12"/>
</dbReference>
<proteinExistence type="predicted"/>